<evidence type="ECO:0000313" key="6">
    <source>
        <dbReference type="Proteomes" id="UP000033633"/>
    </source>
</evidence>
<keyword evidence="3 4" id="KW-0732">Signal</keyword>
<dbReference type="InterPro" id="IPR018900">
    <property type="entry name" value="Curli_CsgE"/>
</dbReference>
<feature type="chain" id="PRO_5002496318" description="Curli production assembly/transport component CsgE" evidence="4">
    <location>
        <begin position="20"/>
        <end position="164"/>
    </location>
</feature>
<evidence type="ECO:0000256" key="1">
    <source>
        <dbReference type="ARBA" id="ARBA00003989"/>
    </source>
</evidence>
<evidence type="ECO:0000313" key="5">
    <source>
        <dbReference type="EMBL" id="KKD00574.1"/>
    </source>
</evidence>
<protein>
    <recommendedName>
        <fullName evidence="2">Curli production assembly/transport component CsgE</fullName>
    </recommendedName>
</protein>
<dbReference type="Pfam" id="PF10627">
    <property type="entry name" value="CsgE"/>
    <property type="match status" value="1"/>
</dbReference>
<keyword evidence="6" id="KW-1185">Reference proteome</keyword>
<evidence type="ECO:0000256" key="4">
    <source>
        <dbReference type="SAM" id="SignalP"/>
    </source>
</evidence>
<comment type="function">
    <text evidence="1">May be involved in the biogenesis of curli organelles.</text>
</comment>
<reference evidence="5 6" key="1">
    <citation type="submission" date="2014-12" db="EMBL/GenBank/DDBJ databases">
        <title>Mercury Reductase activity and rhizosphere competence traits in the genome of root associated Photobacterium halotolerans MELD1.</title>
        <authorList>
            <person name="Mathew D.C."/>
            <person name="Huang C.-C."/>
        </authorList>
    </citation>
    <scope>NUCLEOTIDE SEQUENCE [LARGE SCALE GENOMIC DNA]</scope>
    <source>
        <strain evidence="5 6">MELD1</strain>
    </source>
</reference>
<gene>
    <name evidence="5" type="ORF">KY46_05510</name>
</gene>
<dbReference type="AlphaFoldDB" id="A0A0F5VEN7"/>
<accession>A0A0F5VEN7</accession>
<organism evidence="5 6">
    <name type="scientific">Photobacterium halotolerans</name>
    <dbReference type="NCBI Taxonomy" id="265726"/>
    <lineage>
        <taxon>Bacteria</taxon>
        <taxon>Pseudomonadati</taxon>
        <taxon>Pseudomonadota</taxon>
        <taxon>Gammaproteobacteria</taxon>
        <taxon>Vibrionales</taxon>
        <taxon>Vibrionaceae</taxon>
        <taxon>Photobacterium</taxon>
    </lineage>
</organism>
<evidence type="ECO:0000256" key="2">
    <source>
        <dbReference type="ARBA" id="ARBA00014024"/>
    </source>
</evidence>
<dbReference type="EMBL" id="JWYV01000003">
    <property type="protein sequence ID" value="KKD00574.1"/>
    <property type="molecule type" value="Genomic_DNA"/>
</dbReference>
<sequence>MKFTYFMLVYLAIVFPAVSAEKGGSIESSKPIENGPSLENDEPLEVQDRLESLDSLREIDGVVIDRTMTRLGEEFYSLFAQKLEDQLDALKENISVKERPTALSGSIITVFHRQNIIYRTALSPGRQNVEEKTDQAVSAVKNYVLRWRIERYLKDTFDIDYDEI</sequence>
<name>A0A0F5VEN7_9GAMM</name>
<evidence type="ECO:0000256" key="3">
    <source>
        <dbReference type="ARBA" id="ARBA00022729"/>
    </source>
</evidence>
<dbReference type="PATRIC" id="fig|265726.11.peg.2994"/>
<dbReference type="RefSeq" id="WP_046219645.1">
    <property type="nucleotide sequence ID" value="NZ_JWYV01000003.1"/>
</dbReference>
<feature type="signal peptide" evidence="4">
    <location>
        <begin position="1"/>
        <end position="19"/>
    </location>
</feature>
<dbReference type="STRING" id="265726.KY46_05510"/>
<comment type="caution">
    <text evidence="5">The sequence shown here is derived from an EMBL/GenBank/DDBJ whole genome shotgun (WGS) entry which is preliminary data.</text>
</comment>
<proteinExistence type="predicted"/>
<dbReference type="Proteomes" id="UP000033633">
    <property type="component" value="Unassembled WGS sequence"/>
</dbReference>